<keyword evidence="3" id="KW-1185">Reference proteome</keyword>
<dbReference type="AlphaFoldDB" id="F4Q8X0"/>
<evidence type="ECO:0000313" key="2">
    <source>
        <dbReference type="EMBL" id="EGG15139.1"/>
    </source>
</evidence>
<dbReference type="KEGG" id="dfa:DFA_09963"/>
<accession>F4Q8X0</accession>
<gene>
    <name evidence="2" type="ORF">DFA_09963</name>
</gene>
<dbReference type="Proteomes" id="UP000007797">
    <property type="component" value="Unassembled WGS sequence"/>
</dbReference>
<evidence type="ECO:0000256" key="1">
    <source>
        <dbReference type="SAM" id="MobiDB-lite"/>
    </source>
</evidence>
<feature type="region of interest" description="Disordered" evidence="1">
    <location>
        <begin position="38"/>
        <end position="63"/>
    </location>
</feature>
<name>F4Q8X0_CACFS</name>
<dbReference type="RefSeq" id="XP_004351859.1">
    <property type="nucleotide sequence ID" value="XM_004351807.1"/>
</dbReference>
<sequence length="63" mass="7309">MNPEDPLYLYYLGKARELTTLAHCNKTTINTWVGKEGRDMMNTSHPPIPPITTYSLREKGRMR</sequence>
<organism evidence="2 3">
    <name type="scientific">Cavenderia fasciculata</name>
    <name type="common">Slime mold</name>
    <name type="synonym">Dictyostelium fasciculatum</name>
    <dbReference type="NCBI Taxonomy" id="261658"/>
    <lineage>
        <taxon>Eukaryota</taxon>
        <taxon>Amoebozoa</taxon>
        <taxon>Evosea</taxon>
        <taxon>Eumycetozoa</taxon>
        <taxon>Dictyostelia</taxon>
        <taxon>Acytosteliales</taxon>
        <taxon>Cavenderiaceae</taxon>
        <taxon>Cavenderia</taxon>
    </lineage>
</organism>
<reference evidence="3" key="1">
    <citation type="journal article" date="2011" name="Genome Res.">
        <title>Phylogeny-wide analysis of social amoeba genomes highlights ancient origins for complex intercellular communication.</title>
        <authorList>
            <person name="Heidel A.J."/>
            <person name="Lawal H.M."/>
            <person name="Felder M."/>
            <person name="Schilde C."/>
            <person name="Helps N.R."/>
            <person name="Tunggal B."/>
            <person name="Rivero F."/>
            <person name="John U."/>
            <person name="Schleicher M."/>
            <person name="Eichinger L."/>
            <person name="Platzer M."/>
            <person name="Noegel A.A."/>
            <person name="Schaap P."/>
            <person name="Gloeckner G."/>
        </authorList>
    </citation>
    <scope>NUCLEOTIDE SEQUENCE [LARGE SCALE GENOMIC DNA]</scope>
    <source>
        <strain evidence="3">SH3</strain>
    </source>
</reference>
<dbReference type="GeneID" id="14867246"/>
<evidence type="ECO:0000313" key="3">
    <source>
        <dbReference type="Proteomes" id="UP000007797"/>
    </source>
</evidence>
<protein>
    <submittedName>
        <fullName evidence="2">Uncharacterized protein</fullName>
    </submittedName>
</protein>
<proteinExistence type="predicted"/>
<dbReference type="EMBL" id="GL883026">
    <property type="protein sequence ID" value="EGG15139.1"/>
    <property type="molecule type" value="Genomic_DNA"/>
</dbReference>